<evidence type="ECO:0000256" key="1">
    <source>
        <dbReference type="ARBA" id="ARBA00004651"/>
    </source>
</evidence>
<evidence type="ECO:0000259" key="7">
    <source>
        <dbReference type="Pfam" id="PF02687"/>
    </source>
</evidence>
<dbReference type="InterPro" id="IPR025857">
    <property type="entry name" value="MacB_PCD"/>
</dbReference>
<dbReference type="PANTHER" id="PTHR30572:SF18">
    <property type="entry name" value="ABC-TYPE MACROLIDE FAMILY EXPORT SYSTEM PERMEASE COMPONENT 2"/>
    <property type="match status" value="1"/>
</dbReference>
<evidence type="ECO:0000313" key="9">
    <source>
        <dbReference type="EMBL" id="MCW8108475.1"/>
    </source>
</evidence>
<dbReference type="Pfam" id="PF12704">
    <property type="entry name" value="MacB_PCD"/>
    <property type="match status" value="1"/>
</dbReference>
<keyword evidence="4 6" id="KW-1133">Transmembrane helix</keyword>
<dbReference type="InterPro" id="IPR003838">
    <property type="entry name" value="ABC3_permease_C"/>
</dbReference>
<evidence type="ECO:0000256" key="2">
    <source>
        <dbReference type="ARBA" id="ARBA00022475"/>
    </source>
</evidence>
<evidence type="ECO:0000256" key="6">
    <source>
        <dbReference type="SAM" id="Phobius"/>
    </source>
</evidence>
<dbReference type="PANTHER" id="PTHR30572">
    <property type="entry name" value="MEMBRANE COMPONENT OF TRANSPORTER-RELATED"/>
    <property type="match status" value="1"/>
</dbReference>
<accession>A0ABT3P6S4</accession>
<proteinExistence type="predicted"/>
<comment type="subcellular location">
    <subcellularLocation>
        <location evidence="1">Cell membrane</location>
        <topology evidence="1">Multi-pass membrane protein</topology>
    </subcellularLocation>
</comment>
<dbReference type="Pfam" id="PF02687">
    <property type="entry name" value="FtsX"/>
    <property type="match status" value="1"/>
</dbReference>
<evidence type="ECO:0000313" key="10">
    <source>
        <dbReference type="Proteomes" id="UP001142810"/>
    </source>
</evidence>
<dbReference type="InterPro" id="IPR050250">
    <property type="entry name" value="Macrolide_Exporter_MacB"/>
</dbReference>
<keyword evidence="2" id="KW-1003">Cell membrane</keyword>
<evidence type="ECO:0000259" key="8">
    <source>
        <dbReference type="Pfam" id="PF12704"/>
    </source>
</evidence>
<dbReference type="EMBL" id="JAPFRD010000010">
    <property type="protein sequence ID" value="MCW8108475.1"/>
    <property type="molecule type" value="Genomic_DNA"/>
</dbReference>
<dbReference type="RefSeq" id="WP_265617199.1">
    <property type="nucleotide sequence ID" value="NZ_JAPFRD010000010.1"/>
</dbReference>
<keyword evidence="3 6" id="KW-0812">Transmembrane</keyword>
<organism evidence="9 10">
    <name type="scientific">Alteromonas aquimaris</name>
    <dbReference type="NCBI Taxonomy" id="2998417"/>
    <lineage>
        <taxon>Bacteria</taxon>
        <taxon>Pseudomonadati</taxon>
        <taxon>Pseudomonadota</taxon>
        <taxon>Gammaproteobacteria</taxon>
        <taxon>Alteromonadales</taxon>
        <taxon>Alteromonadaceae</taxon>
        <taxon>Alteromonas/Salinimonas group</taxon>
        <taxon>Alteromonas</taxon>
    </lineage>
</organism>
<gene>
    <name evidence="9" type="ORF">OPS25_08205</name>
</gene>
<feature type="domain" description="ABC3 transporter permease C-terminal" evidence="7">
    <location>
        <begin position="314"/>
        <end position="429"/>
    </location>
</feature>
<feature type="transmembrane region" description="Helical" evidence="6">
    <location>
        <begin position="400"/>
        <end position="422"/>
    </location>
</feature>
<evidence type="ECO:0000256" key="4">
    <source>
        <dbReference type="ARBA" id="ARBA00022989"/>
    </source>
</evidence>
<feature type="transmembrane region" description="Helical" evidence="6">
    <location>
        <begin position="21"/>
        <end position="44"/>
    </location>
</feature>
<evidence type="ECO:0000256" key="5">
    <source>
        <dbReference type="ARBA" id="ARBA00023136"/>
    </source>
</evidence>
<feature type="transmembrane region" description="Helical" evidence="6">
    <location>
        <begin position="309"/>
        <end position="331"/>
    </location>
</feature>
<comment type="caution">
    <text evidence="9">The sequence shown here is derived from an EMBL/GenBank/DDBJ whole genome shotgun (WGS) entry which is preliminary data.</text>
</comment>
<feature type="transmembrane region" description="Helical" evidence="6">
    <location>
        <begin position="352"/>
        <end position="380"/>
    </location>
</feature>
<keyword evidence="10" id="KW-1185">Reference proteome</keyword>
<name>A0ABT3P6S4_9ALTE</name>
<evidence type="ECO:0000256" key="3">
    <source>
        <dbReference type="ARBA" id="ARBA00022692"/>
    </source>
</evidence>
<feature type="domain" description="MacB-like periplasmic core" evidence="8">
    <location>
        <begin position="20"/>
        <end position="218"/>
    </location>
</feature>
<reference evidence="9" key="1">
    <citation type="submission" date="2022-11" db="EMBL/GenBank/DDBJ databases">
        <title>Alteromonas sp. nov., isolated from sea water of the Qingdao.</title>
        <authorList>
            <person name="Wang Q."/>
        </authorList>
    </citation>
    <scope>NUCLEOTIDE SEQUENCE</scope>
    <source>
        <strain evidence="9">ASW11-7</strain>
    </source>
</reference>
<sequence>MFTYYLNLAVKSIRRNMGLSSLMVLAIALGIGACMTTVTVNYMMSSNPIPHKSDQLFYVQLDNWGPHFPFNDENEPPNQVTWRDANNLMQHRQFKQVAMGTSGAVIESDNRELKPFMAGIRLTYTNFFSMFEPPFLYGGPWPSDADDNMEQVVVLSKKTNQQVFEGENSVGRSLTIGGNRFRVVGVLDDYEPIPRFYDVSTGAFQSPEDVFMPLTLKRPLELSSGGNNNCWKDPDGEGFEGYLMSECINYQFWVELNDIAEQKQYLSFLNAYVEEQKTLGRFPRPLNNRISAIMEWMEIQEVVADDAQIMMWLASLFLLVCLLNTVGLLLSKYATRTSDIALRRAIGATKQAIFSQYITESALIGILGGILGLALALAGIEAVKSMYGDFISEHVGMDLTIVGIAIVLSIVSSVLAGCYPAWKACSVPPATQLRNQ</sequence>
<keyword evidence="5 6" id="KW-0472">Membrane</keyword>
<dbReference type="Proteomes" id="UP001142810">
    <property type="component" value="Unassembled WGS sequence"/>
</dbReference>
<protein>
    <submittedName>
        <fullName evidence="9">ABC transporter permease</fullName>
    </submittedName>
</protein>